<dbReference type="Proteomes" id="UP000605568">
    <property type="component" value="Unassembled WGS sequence"/>
</dbReference>
<evidence type="ECO:0000313" key="2">
    <source>
        <dbReference type="Proteomes" id="UP000605568"/>
    </source>
</evidence>
<reference evidence="2" key="1">
    <citation type="journal article" date="2019" name="Int. J. Syst. Evol. Microbiol.">
        <title>The Global Catalogue of Microorganisms (GCM) 10K type strain sequencing project: providing services to taxonomists for standard genome sequencing and annotation.</title>
        <authorList>
            <consortium name="The Broad Institute Genomics Platform"/>
            <consortium name="The Broad Institute Genome Sequencing Center for Infectious Disease"/>
            <person name="Wu L."/>
            <person name="Ma J."/>
        </authorList>
    </citation>
    <scope>NUCLEOTIDE SEQUENCE [LARGE SCALE GENOMIC DNA]</scope>
    <source>
        <strain evidence="2">CGMCC 4.7367</strain>
    </source>
</reference>
<organism evidence="1 2">
    <name type="scientific">Lentzea cavernae</name>
    <dbReference type="NCBI Taxonomy" id="2020703"/>
    <lineage>
        <taxon>Bacteria</taxon>
        <taxon>Bacillati</taxon>
        <taxon>Actinomycetota</taxon>
        <taxon>Actinomycetes</taxon>
        <taxon>Pseudonocardiales</taxon>
        <taxon>Pseudonocardiaceae</taxon>
        <taxon>Lentzea</taxon>
    </lineage>
</organism>
<comment type="caution">
    <text evidence="1">The sequence shown here is derived from an EMBL/GenBank/DDBJ whole genome shotgun (WGS) entry which is preliminary data.</text>
</comment>
<keyword evidence="2" id="KW-1185">Reference proteome</keyword>
<accession>A0ABQ3ML61</accession>
<sequence length="106" mass="11665">MADLCVVGVPVKDRADLEGLVRKIPGSGDPFESQFFDGVAFVETVVPIVLSGAAWLTLRTWIQARAEVRKATRISYRGFEFTAVNPADAERILKVILEAEKSSIEE</sequence>
<evidence type="ECO:0000313" key="1">
    <source>
        <dbReference type="EMBL" id="GHH42141.1"/>
    </source>
</evidence>
<evidence type="ECO:0008006" key="3">
    <source>
        <dbReference type="Google" id="ProtNLM"/>
    </source>
</evidence>
<dbReference type="EMBL" id="BNAR01000005">
    <property type="protein sequence ID" value="GHH42141.1"/>
    <property type="molecule type" value="Genomic_DNA"/>
</dbReference>
<dbReference type="RefSeq" id="WP_191299264.1">
    <property type="nucleotide sequence ID" value="NZ_BNAR01000005.1"/>
</dbReference>
<protein>
    <recommendedName>
        <fullName evidence="3">PilZ domain-containing protein</fullName>
    </recommendedName>
</protein>
<name>A0ABQ3ML61_9PSEU</name>
<proteinExistence type="predicted"/>
<gene>
    <name evidence="1" type="ORF">GCM10017774_37930</name>
</gene>